<dbReference type="EMBL" id="LWDF02001308">
    <property type="protein sequence ID" value="KAE8239458.1"/>
    <property type="molecule type" value="Genomic_DNA"/>
</dbReference>
<proteinExistence type="predicted"/>
<evidence type="ECO:0000313" key="1">
    <source>
        <dbReference type="EMBL" id="KAE8239458.1"/>
    </source>
</evidence>
<evidence type="ECO:0000313" key="2">
    <source>
        <dbReference type="Proteomes" id="UP000077521"/>
    </source>
</evidence>
<gene>
    <name evidence="1" type="ORF">A4X13_0g8195</name>
</gene>
<organism evidence="1 2">
    <name type="scientific">Tilletia indica</name>
    <dbReference type="NCBI Taxonomy" id="43049"/>
    <lineage>
        <taxon>Eukaryota</taxon>
        <taxon>Fungi</taxon>
        <taxon>Dikarya</taxon>
        <taxon>Basidiomycota</taxon>
        <taxon>Ustilaginomycotina</taxon>
        <taxon>Exobasidiomycetes</taxon>
        <taxon>Tilletiales</taxon>
        <taxon>Tilletiaceae</taxon>
        <taxon>Tilletia</taxon>
    </lineage>
</organism>
<accession>A0A177TY88</accession>
<dbReference type="AlphaFoldDB" id="A0A177TY88"/>
<sequence length="116" mass="11785">MTGTLQLGWTGGFGREEDLPSKAVVTAAKGTTAGVLVREVRPGVAIGRGVLTDGSPLTLGQVRTSTLPVEFFACVLVEANLFLRLSATVGGGAGSALKEATGIASMNSLLGELVRI</sequence>
<reference evidence="1" key="1">
    <citation type="submission" date="2016-04" db="EMBL/GenBank/DDBJ databases">
        <authorList>
            <person name="Nguyen H.D."/>
            <person name="Samba Siva P."/>
            <person name="Cullis J."/>
            <person name="Levesque C.A."/>
            <person name="Hambleton S."/>
        </authorList>
    </citation>
    <scope>NUCLEOTIDE SEQUENCE</scope>
    <source>
        <strain evidence="1">DAOMC 236416</strain>
    </source>
</reference>
<name>A0A177TY88_9BASI</name>
<dbReference type="Proteomes" id="UP000077521">
    <property type="component" value="Unassembled WGS sequence"/>
</dbReference>
<keyword evidence="2" id="KW-1185">Reference proteome</keyword>
<comment type="caution">
    <text evidence="1">The sequence shown here is derived from an EMBL/GenBank/DDBJ whole genome shotgun (WGS) entry which is preliminary data.</text>
</comment>
<protein>
    <submittedName>
        <fullName evidence="1">Uncharacterized protein</fullName>
    </submittedName>
</protein>
<reference evidence="1" key="2">
    <citation type="journal article" date="2019" name="IMA Fungus">
        <title>Genome sequencing and comparison of five Tilletia species to identify candidate genes for the detection of regulated species infecting wheat.</title>
        <authorList>
            <person name="Nguyen H.D.T."/>
            <person name="Sultana T."/>
            <person name="Kesanakurti P."/>
            <person name="Hambleton S."/>
        </authorList>
    </citation>
    <scope>NUCLEOTIDE SEQUENCE</scope>
    <source>
        <strain evidence="1">DAOMC 236416</strain>
    </source>
</reference>